<dbReference type="InterPro" id="IPR014929">
    <property type="entry name" value="E2-binding"/>
</dbReference>
<comment type="function">
    <text evidence="16">Catalytic subunit of the dimeric E1 enzyme, which activates NEDD8.</text>
</comment>
<dbReference type="FunFam" id="1.10.10.520:FF:000001">
    <property type="entry name" value="NEDD8-activating enzyme E1 catalytic subunit"/>
    <property type="match status" value="1"/>
</dbReference>
<evidence type="ECO:0000256" key="14">
    <source>
        <dbReference type="ARBA" id="ARBA00024626"/>
    </source>
</evidence>
<dbReference type="Proteomes" id="UP000050792">
    <property type="component" value="Unassembled WGS sequence"/>
</dbReference>
<keyword evidence="9" id="KW-0689">Ribosomal protein</keyword>
<dbReference type="GO" id="GO:1990904">
    <property type="term" value="C:ribonucleoprotein complex"/>
    <property type="evidence" value="ECO:0007669"/>
    <property type="project" value="UniProtKB-KW"/>
</dbReference>
<evidence type="ECO:0000256" key="1">
    <source>
        <dbReference type="ARBA" id="ARBA00005032"/>
    </source>
</evidence>
<dbReference type="InterPro" id="IPR000594">
    <property type="entry name" value="ThiF_NAD_FAD-bd"/>
</dbReference>
<dbReference type="GO" id="GO:0003735">
    <property type="term" value="F:structural constituent of ribosome"/>
    <property type="evidence" value="ECO:0007669"/>
    <property type="project" value="InterPro"/>
</dbReference>
<comment type="pathway">
    <text evidence="1 16">Protein modification; protein neddylation.</text>
</comment>
<keyword evidence="6 16" id="KW-0547">Nucleotide-binding</keyword>
<dbReference type="SMART" id="SM01383">
    <property type="entry name" value="Ribosomal_L2"/>
    <property type="match status" value="1"/>
</dbReference>
<accession>A0AA85FXE2</accession>
<name>A0AA85FXE2_9TREM</name>
<dbReference type="Gene3D" id="3.40.50.720">
    <property type="entry name" value="NAD(P)-binding Rossmann-like Domain"/>
    <property type="match status" value="1"/>
</dbReference>
<evidence type="ECO:0000256" key="4">
    <source>
        <dbReference type="ARBA" id="ARBA00015203"/>
    </source>
</evidence>
<dbReference type="GO" id="GO:0043828">
    <property type="term" value="F:tRNA 2-selenouridine synthase activity"/>
    <property type="evidence" value="ECO:0007669"/>
    <property type="project" value="InterPro"/>
</dbReference>
<dbReference type="Gene3D" id="2.40.50.140">
    <property type="entry name" value="Nucleic acid-binding proteins"/>
    <property type="match status" value="1"/>
</dbReference>
<dbReference type="InterPro" id="IPR023318">
    <property type="entry name" value="Ub_act_enz_dom_a_sf"/>
</dbReference>
<evidence type="ECO:0000256" key="2">
    <source>
        <dbReference type="ARBA" id="ARBA00005636"/>
    </source>
</evidence>
<keyword evidence="7 16" id="KW-0833">Ubl conjugation pathway</keyword>
<keyword evidence="12" id="KW-0687">Ribonucleoprotein</keyword>
<dbReference type="Pfam" id="PF08825">
    <property type="entry name" value="E2_bind"/>
    <property type="match status" value="1"/>
</dbReference>
<keyword evidence="5 16" id="KW-0436">Ligase</keyword>
<dbReference type="Pfam" id="PF03947">
    <property type="entry name" value="Ribosomal_L2_C"/>
    <property type="match status" value="1"/>
</dbReference>
<dbReference type="SMART" id="SM01181">
    <property type="entry name" value="E2_bind"/>
    <property type="match status" value="1"/>
</dbReference>
<evidence type="ECO:0000256" key="15">
    <source>
        <dbReference type="PROSITE-ProRule" id="PRU10132"/>
    </source>
</evidence>
<dbReference type="SUPFAM" id="SSF52821">
    <property type="entry name" value="Rhodanese/Cell cycle control phosphatase"/>
    <property type="match status" value="1"/>
</dbReference>
<comment type="catalytic activity">
    <reaction evidence="14 16">
        <text>ATP + [NEDD8 protein] + [E1 NEDD8-activating enzyme]-L-cysteine = AMP + diphosphate + [E1 NEDD8-activating enzyme]-S-[NEDD8 protein]-yl-L-cysteine.</text>
        <dbReference type="EC" id="6.2.1.64"/>
    </reaction>
</comment>
<dbReference type="InterPro" id="IPR035985">
    <property type="entry name" value="Ubiquitin-activating_enz"/>
</dbReference>
<dbReference type="PROSITE" id="PS50206">
    <property type="entry name" value="RHODANESE_3"/>
    <property type="match status" value="1"/>
</dbReference>
<dbReference type="WBParaSite" id="SRDH1_68920.1">
    <property type="protein sequence ID" value="SRDH1_68920.1"/>
    <property type="gene ID" value="SRDH1_68920"/>
</dbReference>
<comment type="similarity">
    <text evidence="3 16">Belongs to the ubiquitin-activating E1 family. UBA3 subfamily.</text>
</comment>
<evidence type="ECO:0000313" key="18">
    <source>
        <dbReference type="Proteomes" id="UP000050792"/>
    </source>
</evidence>
<dbReference type="InterPro" id="IPR030468">
    <property type="entry name" value="Uba3_N"/>
</dbReference>
<dbReference type="AlphaFoldDB" id="A0AA85FXE2"/>
<reference evidence="19" key="2">
    <citation type="submission" date="2023-11" db="UniProtKB">
        <authorList>
            <consortium name="WormBaseParasite"/>
        </authorList>
    </citation>
    <scope>IDENTIFICATION</scope>
</reference>
<evidence type="ECO:0000256" key="8">
    <source>
        <dbReference type="ARBA" id="ARBA00022840"/>
    </source>
</evidence>
<evidence type="ECO:0000256" key="9">
    <source>
        <dbReference type="ARBA" id="ARBA00022980"/>
    </source>
</evidence>
<dbReference type="GO" id="GO:0045116">
    <property type="term" value="P:protein neddylation"/>
    <property type="evidence" value="ECO:0007669"/>
    <property type="project" value="UniProtKB-UniRule"/>
</dbReference>
<evidence type="ECO:0000256" key="10">
    <source>
        <dbReference type="ARBA" id="ARBA00023150"/>
    </source>
</evidence>
<dbReference type="Gene3D" id="1.10.10.520">
    <property type="entry name" value="Ubiquitin activating enzymes (Uba3). Chain: B, domain 2"/>
    <property type="match status" value="1"/>
</dbReference>
<sequence>MSSVISDKKWSNLKCILERSGPFHRSEFEPSNELLSMVREHVKILVIGAGGLGCELLKNLAMMGFCHLEVIDMDIIDISNLNRQFLFRSHDVGKPKANVAADFIMRRIPTCKVVPHYNKIQDFGAPFYKQFNAVVCGLDSVTARRWINSMLASLVRYNPDGQPDPNTVIPLVDGGTEGFKGHVLVVLYGLTGCLECTLDLYPPPTNFPLCTIAHTPRLPEHCIEYVRILLWSKDNPFGDNVAIDGDSPEHIQWIYEKSCERAKQFGISGVTLRLVQGVVKRIIPAVASTNAVIAAACATEVFKLITFCYNYLDNYMNFSDIDGVYTYGFSVERKADCLACNNVPRTLRLQTGCALRDLINVLKTDPEFQMQSPSITTIIDDQHRSLYINLPELVDTLKPNLSKTLQELGLINGQIIHVSDITTPRTLSIKLQLDDNRPKKSFKLVTLIHEPYATHDAWHPTIPPPPESGPTGCCTWSSLFSDPISKPIIIDVRSPDEFNEDHIHGAINIPILNNEERAIVGRLYNQEDRVQARLYGASLVCANISRCLKELAYQYGLQLDNSVPVNHHFTGNRKVIKYPDFFIYCWRGGQRSNSLATILSEVGWPGNIYALVGGYRSWRRLLLRQLDAWPRWSILSPFWVISGLTGSGKSLILQELHNYGETVFDLEALAKHKGSMFGGGNVLSDSDTNYHQSTTNKGSPQKFFESQLHHVIMTNKHRLSSCKNILWIECESRYVGPVCGLSDGLWSRLRSTDPNVGTHRIWIDITEEARVAWILENYSTATRNVPQILAILKSLNEYIPNKLINQWTEMIHREDFTSFVTGLLRHHYDPLYIKNRHQMMEDAKKNGLFHRISLPNVDKTMIQTRIIPQILDLAYTTTISSDINQHRLHHLLPKSIQMNLCSHLTNSLRLYTNFSLGNKLLQSSKFSPSYLTSLNPLQIYKYGLSTSCSLNRRPGITYPRPVSRYWAISKVMDPHQYTVDAMPLVRTGGRGPDGKIQLKHVTTGLNRPWFMVDNNRSRQVLTKTIHEELVLQVKKTWWRHPFIALVASGEVKRWIIATVNMKPGDVIRSHVDIPTIPVDPKEGDAHPVGALPVGTIISQFEIKPGQGALFCRTAGSSATIFRRGKYVGTKLNDDLNLTSSTNELGDEYVVFVRTNGKRKIYRLLPTCMSVVGQVSNQNHDQFKFRKFGEKKWRGIKQRSGLWQRKTGRFGRKIRPIGPPVDLVSNFTIRKEQEMYEALHSRNIPRPKPIPGRYNALPDKMRRYRWCSWSSVR</sequence>
<feature type="domain" description="Rhodanese" evidence="17">
    <location>
        <begin position="483"/>
        <end position="627"/>
    </location>
</feature>
<dbReference type="GO" id="GO:0005737">
    <property type="term" value="C:cytoplasm"/>
    <property type="evidence" value="ECO:0007669"/>
    <property type="project" value="TreeGrafter"/>
</dbReference>
<dbReference type="GO" id="GO:0005524">
    <property type="term" value="F:ATP binding"/>
    <property type="evidence" value="ECO:0007669"/>
    <property type="project" value="UniProtKB-UniRule"/>
</dbReference>
<evidence type="ECO:0000256" key="3">
    <source>
        <dbReference type="ARBA" id="ARBA00006310"/>
    </source>
</evidence>
<dbReference type="GO" id="GO:0002098">
    <property type="term" value="P:tRNA wobble uridine modification"/>
    <property type="evidence" value="ECO:0007669"/>
    <property type="project" value="InterPro"/>
</dbReference>
<protein>
    <recommendedName>
        <fullName evidence="4 16">NEDD8-activating enzyme E1 catalytic subunit</fullName>
        <ecNumber evidence="13 16">6.2.1.64</ecNumber>
    </recommendedName>
</protein>
<dbReference type="PROSITE" id="PS00865">
    <property type="entry name" value="UBIQUITIN_ACTIVAT_2"/>
    <property type="match status" value="1"/>
</dbReference>
<proteinExistence type="inferred from homology"/>
<dbReference type="InterPro" id="IPR036873">
    <property type="entry name" value="Rhodanese-like_dom_sf"/>
</dbReference>
<dbReference type="SMART" id="SM01382">
    <property type="entry name" value="Ribosomal_L2_C"/>
    <property type="match status" value="1"/>
</dbReference>
<evidence type="ECO:0000256" key="13">
    <source>
        <dbReference type="ARBA" id="ARBA00023624"/>
    </source>
</evidence>
<dbReference type="GO" id="GO:0005840">
    <property type="term" value="C:ribosome"/>
    <property type="evidence" value="ECO:0007669"/>
    <property type="project" value="UniProtKB-KW"/>
</dbReference>
<dbReference type="Pfam" id="PF00899">
    <property type="entry name" value="ThiF"/>
    <property type="match status" value="1"/>
</dbReference>
<dbReference type="GO" id="GO:0019781">
    <property type="term" value="F:NEDD8 activating enzyme activity"/>
    <property type="evidence" value="ECO:0007669"/>
    <property type="project" value="UniProtKB-UniRule"/>
</dbReference>
<dbReference type="SUPFAM" id="SSF69572">
    <property type="entry name" value="Activating enzymes of the ubiquitin-like proteins"/>
    <property type="match status" value="1"/>
</dbReference>
<keyword evidence="10" id="KW-0501">Molybdenum cofactor biosynthesis</keyword>
<dbReference type="PANTHER" id="PTHR10953">
    <property type="entry name" value="UBIQUITIN-ACTIVATING ENZYME E1"/>
    <property type="match status" value="1"/>
</dbReference>
<dbReference type="InterPro" id="IPR017582">
    <property type="entry name" value="SelU"/>
</dbReference>
<evidence type="ECO:0000259" key="17">
    <source>
        <dbReference type="PROSITE" id="PS50206"/>
    </source>
</evidence>
<dbReference type="GO" id="GO:0005634">
    <property type="term" value="C:nucleus"/>
    <property type="evidence" value="ECO:0007669"/>
    <property type="project" value="TreeGrafter"/>
</dbReference>
<evidence type="ECO:0000256" key="7">
    <source>
        <dbReference type="ARBA" id="ARBA00022786"/>
    </source>
</evidence>
<reference evidence="18" key="1">
    <citation type="submission" date="2022-06" db="EMBL/GenBank/DDBJ databases">
        <authorList>
            <person name="Berger JAMES D."/>
            <person name="Berger JAMES D."/>
        </authorList>
    </citation>
    <scope>NUCLEOTIDE SEQUENCE [LARGE SCALE GENOMIC DNA]</scope>
</reference>
<dbReference type="Pfam" id="PF26341">
    <property type="entry name" value="AAA_SelU"/>
    <property type="match status" value="1"/>
</dbReference>
<dbReference type="InterPro" id="IPR012340">
    <property type="entry name" value="NA-bd_OB-fold"/>
</dbReference>
<comment type="similarity">
    <text evidence="2">Belongs to the universal ribosomal protein uL2 family.</text>
</comment>
<keyword evidence="18" id="KW-1185">Reference proteome</keyword>
<dbReference type="GO" id="GO:0006412">
    <property type="term" value="P:translation"/>
    <property type="evidence" value="ECO:0007669"/>
    <property type="project" value="InterPro"/>
</dbReference>
<evidence type="ECO:0000313" key="19">
    <source>
        <dbReference type="WBParaSite" id="SRDH1_68920.1"/>
    </source>
</evidence>
<dbReference type="GO" id="GO:0006777">
    <property type="term" value="P:Mo-molybdopterin cofactor biosynthetic process"/>
    <property type="evidence" value="ECO:0007669"/>
    <property type="project" value="UniProtKB-KW"/>
</dbReference>
<dbReference type="InterPro" id="IPR022666">
    <property type="entry name" value="Ribosomal_uL2_RNA-bd_dom"/>
</dbReference>
<dbReference type="PANTHER" id="PTHR10953:SF6">
    <property type="entry name" value="NEDD8-ACTIVATING ENZYME E1 CATALYTIC SUBUNIT"/>
    <property type="match status" value="1"/>
</dbReference>
<dbReference type="InterPro" id="IPR033127">
    <property type="entry name" value="UBQ-activ_enz_E1_Cys_AS"/>
</dbReference>
<dbReference type="Gene3D" id="3.40.250.10">
    <property type="entry name" value="Rhodanese-like domain"/>
    <property type="match status" value="1"/>
</dbReference>
<evidence type="ECO:0000256" key="5">
    <source>
        <dbReference type="ARBA" id="ARBA00022598"/>
    </source>
</evidence>
<dbReference type="InterPro" id="IPR058840">
    <property type="entry name" value="AAA_SelU"/>
</dbReference>
<evidence type="ECO:0000256" key="16">
    <source>
        <dbReference type="RuleBase" id="RU368009"/>
    </source>
</evidence>
<evidence type="ECO:0000256" key="12">
    <source>
        <dbReference type="ARBA" id="ARBA00023274"/>
    </source>
</evidence>
<keyword evidence="11" id="KW-0711">Selenium</keyword>
<dbReference type="InterPro" id="IPR045886">
    <property type="entry name" value="ThiF/MoeB/HesA"/>
</dbReference>
<dbReference type="InterPro" id="IPR014722">
    <property type="entry name" value="Rib_uL2_dom2"/>
</dbReference>
<dbReference type="InterPro" id="IPR022669">
    <property type="entry name" value="Ribosomal_uL2_C"/>
</dbReference>
<feature type="active site" description="Glycyl thioester intermediate" evidence="15">
    <location>
        <position position="210"/>
    </location>
</feature>
<evidence type="ECO:0000256" key="11">
    <source>
        <dbReference type="ARBA" id="ARBA00023266"/>
    </source>
</evidence>
<dbReference type="NCBIfam" id="TIGR03167">
    <property type="entry name" value="tRNA_sel_U_synt"/>
    <property type="match status" value="1"/>
</dbReference>
<dbReference type="Gene3D" id="2.30.30.30">
    <property type="match status" value="1"/>
</dbReference>
<dbReference type="Pfam" id="PF00581">
    <property type="entry name" value="Rhodanese"/>
    <property type="match status" value="1"/>
</dbReference>
<dbReference type="Gene3D" id="3.10.290.20">
    <property type="entry name" value="Ubiquitin-like 2 activating enzyme e1b. Chain: B, domain 3"/>
    <property type="match status" value="1"/>
</dbReference>
<keyword evidence="8 16" id="KW-0067">ATP-binding</keyword>
<dbReference type="InterPro" id="IPR001763">
    <property type="entry name" value="Rhodanese-like_dom"/>
</dbReference>
<dbReference type="SMART" id="SM00450">
    <property type="entry name" value="RHOD"/>
    <property type="match status" value="1"/>
</dbReference>
<dbReference type="SUPFAM" id="SSF50104">
    <property type="entry name" value="Translation proteins SH3-like domain"/>
    <property type="match status" value="1"/>
</dbReference>
<dbReference type="CDD" id="cd01488">
    <property type="entry name" value="Uba3_RUB"/>
    <property type="match status" value="1"/>
</dbReference>
<dbReference type="InterPro" id="IPR008991">
    <property type="entry name" value="Translation_prot_SH3-like_sf"/>
</dbReference>
<dbReference type="EC" id="6.2.1.64" evidence="13 16"/>
<organism evidence="18 19">
    <name type="scientific">Schistosoma rodhaini</name>
    <dbReference type="NCBI Taxonomy" id="6188"/>
    <lineage>
        <taxon>Eukaryota</taxon>
        <taxon>Metazoa</taxon>
        <taxon>Spiralia</taxon>
        <taxon>Lophotrochozoa</taxon>
        <taxon>Platyhelminthes</taxon>
        <taxon>Trematoda</taxon>
        <taxon>Digenea</taxon>
        <taxon>Strigeidida</taxon>
        <taxon>Schistosomatoidea</taxon>
        <taxon>Schistosomatidae</taxon>
        <taxon>Schistosoma</taxon>
    </lineage>
</organism>
<dbReference type="SUPFAM" id="SSF50249">
    <property type="entry name" value="Nucleic acid-binding proteins"/>
    <property type="match status" value="1"/>
</dbReference>
<evidence type="ECO:0000256" key="6">
    <source>
        <dbReference type="ARBA" id="ARBA00022741"/>
    </source>
</evidence>